<name>A0A7E4VYH8_PANRE</name>
<dbReference type="InterPro" id="IPR019422">
    <property type="entry name" value="7TM_GPCR_serpentine_rcpt_Srh"/>
</dbReference>
<protein>
    <submittedName>
        <fullName evidence="3">Serpentine Receptor, class T</fullName>
    </submittedName>
</protein>
<keyword evidence="1" id="KW-0812">Transmembrane</keyword>
<dbReference type="AlphaFoldDB" id="A0A7E4VYH8"/>
<keyword evidence="1" id="KW-0472">Membrane</keyword>
<keyword evidence="2" id="KW-1185">Reference proteome</keyword>
<proteinExistence type="predicted"/>
<feature type="transmembrane region" description="Helical" evidence="1">
    <location>
        <begin position="288"/>
        <end position="311"/>
    </location>
</feature>
<sequence length="341" mass="39147">MVIGFEYFWLKPEDPQSTPIVSEFFLDRSLLLFIMLIGNVISSAFVDYVILTQSSSLNYYKYCLLNQTIWTQFAEIMFLFGSPVLLSPYLAGFPSGFLRNIGTPIVTAIFTEVFLFFYLNSLLGVFLTLMNRFIAVFHSELEKWFHSKVSIVTIAIVHILIDGFFLHCIIRAIILNTLSDIDTGKALEPWFREKGLINFPEYGGYTRTALFFVFCFVGILFFVLVGTIIWFICKVFIGRKTSKILNKHSTSLLLSALVQAGCCIIFSYIPMLFILYCWSFAPKNSANASNIALAFFSVYGTVDMLCTLYFVKPYRQYCWFLVDKYFILRWKGSQVTVTTST</sequence>
<dbReference type="Proteomes" id="UP000492821">
    <property type="component" value="Unassembled WGS sequence"/>
</dbReference>
<feature type="transmembrane region" description="Helical" evidence="1">
    <location>
        <begin position="252"/>
        <end position="276"/>
    </location>
</feature>
<feature type="transmembrane region" description="Helical" evidence="1">
    <location>
        <begin position="105"/>
        <end position="130"/>
    </location>
</feature>
<reference evidence="3" key="2">
    <citation type="submission" date="2020-10" db="UniProtKB">
        <authorList>
            <consortium name="WormBaseParasite"/>
        </authorList>
    </citation>
    <scope>IDENTIFICATION</scope>
</reference>
<dbReference type="WBParaSite" id="Pan_g4829.t1">
    <property type="protein sequence ID" value="Pan_g4829.t1"/>
    <property type="gene ID" value="Pan_g4829"/>
</dbReference>
<evidence type="ECO:0000313" key="2">
    <source>
        <dbReference type="Proteomes" id="UP000492821"/>
    </source>
</evidence>
<feature type="transmembrane region" description="Helical" evidence="1">
    <location>
        <begin position="30"/>
        <end position="51"/>
    </location>
</feature>
<evidence type="ECO:0000256" key="1">
    <source>
        <dbReference type="SAM" id="Phobius"/>
    </source>
</evidence>
<keyword evidence="1" id="KW-1133">Transmembrane helix</keyword>
<feature type="transmembrane region" description="Helical" evidence="1">
    <location>
        <begin position="151"/>
        <end position="174"/>
    </location>
</feature>
<organism evidence="2 3">
    <name type="scientific">Panagrellus redivivus</name>
    <name type="common">Microworm</name>
    <dbReference type="NCBI Taxonomy" id="6233"/>
    <lineage>
        <taxon>Eukaryota</taxon>
        <taxon>Metazoa</taxon>
        <taxon>Ecdysozoa</taxon>
        <taxon>Nematoda</taxon>
        <taxon>Chromadorea</taxon>
        <taxon>Rhabditida</taxon>
        <taxon>Tylenchina</taxon>
        <taxon>Panagrolaimomorpha</taxon>
        <taxon>Panagrolaimoidea</taxon>
        <taxon>Panagrolaimidae</taxon>
        <taxon>Panagrellus</taxon>
    </lineage>
</organism>
<dbReference type="Pfam" id="PF10318">
    <property type="entry name" value="7TM_GPCR_Srh"/>
    <property type="match status" value="1"/>
</dbReference>
<feature type="transmembrane region" description="Helical" evidence="1">
    <location>
        <begin position="209"/>
        <end position="232"/>
    </location>
</feature>
<reference evidence="2" key="1">
    <citation type="journal article" date="2013" name="Genetics">
        <title>The draft genome and transcriptome of Panagrellus redivivus are shaped by the harsh demands of a free-living lifestyle.</title>
        <authorList>
            <person name="Srinivasan J."/>
            <person name="Dillman A.R."/>
            <person name="Macchietto M.G."/>
            <person name="Heikkinen L."/>
            <person name="Lakso M."/>
            <person name="Fracchia K.M."/>
            <person name="Antoshechkin I."/>
            <person name="Mortazavi A."/>
            <person name="Wong G."/>
            <person name="Sternberg P.W."/>
        </authorList>
    </citation>
    <scope>NUCLEOTIDE SEQUENCE [LARGE SCALE GENOMIC DNA]</scope>
    <source>
        <strain evidence="2">MT8872</strain>
    </source>
</reference>
<feature type="transmembrane region" description="Helical" evidence="1">
    <location>
        <begin position="63"/>
        <end position="85"/>
    </location>
</feature>
<evidence type="ECO:0000313" key="3">
    <source>
        <dbReference type="WBParaSite" id="Pan_g4829.t1"/>
    </source>
</evidence>
<accession>A0A7E4VYH8</accession>